<proteinExistence type="predicted"/>
<organism evidence="2 3">
    <name type="scientific">Podospora didyma</name>
    <dbReference type="NCBI Taxonomy" id="330526"/>
    <lineage>
        <taxon>Eukaryota</taxon>
        <taxon>Fungi</taxon>
        <taxon>Dikarya</taxon>
        <taxon>Ascomycota</taxon>
        <taxon>Pezizomycotina</taxon>
        <taxon>Sordariomycetes</taxon>
        <taxon>Sordariomycetidae</taxon>
        <taxon>Sordariales</taxon>
        <taxon>Podosporaceae</taxon>
        <taxon>Podospora</taxon>
    </lineage>
</organism>
<reference evidence="2" key="2">
    <citation type="submission" date="2023-06" db="EMBL/GenBank/DDBJ databases">
        <authorList>
            <consortium name="Lawrence Berkeley National Laboratory"/>
            <person name="Haridas S."/>
            <person name="Hensen N."/>
            <person name="Bonometti L."/>
            <person name="Westerberg I."/>
            <person name="Brannstrom I.O."/>
            <person name="Guillou S."/>
            <person name="Cros-Aarteil S."/>
            <person name="Calhoun S."/>
            <person name="Kuo A."/>
            <person name="Mondo S."/>
            <person name="Pangilinan J."/>
            <person name="Riley R."/>
            <person name="LaButti K."/>
            <person name="Andreopoulos B."/>
            <person name="Lipzen A."/>
            <person name="Chen C."/>
            <person name="Yanf M."/>
            <person name="Daum C."/>
            <person name="Ng V."/>
            <person name="Clum A."/>
            <person name="Steindorff A."/>
            <person name="Ohm R."/>
            <person name="Martin F."/>
            <person name="Silar P."/>
            <person name="Natvig D."/>
            <person name="Lalanne C."/>
            <person name="Gautier V."/>
            <person name="Ament-velasquez S.L."/>
            <person name="Kruys A."/>
            <person name="Hutchinson M.I."/>
            <person name="Powell A.J."/>
            <person name="Barry K."/>
            <person name="Miller A.N."/>
            <person name="Grigoriev I.V."/>
            <person name="Debuchy R."/>
            <person name="Gladieux P."/>
            <person name="Thoren M.H."/>
            <person name="Johannesson H."/>
        </authorList>
    </citation>
    <scope>NUCLEOTIDE SEQUENCE</scope>
    <source>
        <strain evidence="2">CBS 232.78</strain>
    </source>
</reference>
<dbReference type="AlphaFoldDB" id="A0AAE0N6C7"/>
<evidence type="ECO:0000313" key="3">
    <source>
        <dbReference type="Proteomes" id="UP001285441"/>
    </source>
</evidence>
<evidence type="ECO:0000313" key="2">
    <source>
        <dbReference type="EMBL" id="KAK3371925.1"/>
    </source>
</evidence>
<gene>
    <name evidence="2" type="ORF">B0H63DRAFT_453317</name>
</gene>
<comment type="caution">
    <text evidence="2">The sequence shown here is derived from an EMBL/GenBank/DDBJ whole genome shotgun (WGS) entry which is preliminary data.</text>
</comment>
<dbReference type="EMBL" id="JAULSW010000008">
    <property type="protein sequence ID" value="KAK3371925.1"/>
    <property type="molecule type" value="Genomic_DNA"/>
</dbReference>
<dbReference type="Proteomes" id="UP001285441">
    <property type="component" value="Unassembled WGS sequence"/>
</dbReference>
<evidence type="ECO:0000256" key="1">
    <source>
        <dbReference type="SAM" id="MobiDB-lite"/>
    </source>
</evidence>
<accession>A0AAE0N6C7</accession>
<sequence length="133" mass="14741">MDIDVEGWPGFHIEQVREVGEVAANAFWPDVVRDPAAGKGKARRSTGSQLKLGRREFGRLSRRPHASRRVRVATASHVVNKRSTRENHPSLPWKAAKAKIMGLQGLRKDLPVSMVIAGFIGVSWYIDAEISTS</sequence>
<reference evidence="2" key="1">
    <citation type="journal article" date="2023" name="Mol. Phylogenet. Evol.">
        <title>Genome-scale phylogeny and comparative genomics of the fungal order Sordariales.</title>
        <authorList>
            <person name="Hensen N."/>
            <person name="Bonometti L."/>
            <person name="Westerberg I."/>
            <person name="Brannstrom I.O."/>
            <person name="Guillou S."/>
            <person name="Cros-Aarteil S."/>
            <person name="Calhoun S."/>
            <person name="Haridas S."/>
            <person name="Kuo A."/>
            <person name="Mondo S."/>
            <person name="Pangilinan J."/>
            <person name="Riley R."/>
            <person name="LaButti K."/>
            <person name="Andreopoulos B."/>
            <person name="Lipzen A."/>
            <person name="Chen C."/>
            <person name="Yan M."/>
            <person name="Daum C."/>
            <person name="Ng V."/>
            <person name="Clum A."/>
            <person name="Steindorff A."/>
            <person name="Ohm R.A."/>
            <person name="Martin F."/>
            <person name="Silar P."/>
            <person name="Natvig D.O."/>
            <person name="Lalanne C."/>
            <person name="Gautier V."/>
            <person name="Ament-Velasquez S.L."/>
            <person name="Kruys A."/>
            <person name="Hutchinson M.I."/>
            <person name="Powell A.J."/>
            <person name="Barry K."/>
            <person name="Miller A.N."/>
            <person name="Grigoriev I.V."/>
            <person name="Debuchy R."/>
            <person name="Gladieux P."/>
            <person name="Hiltunen Thoren M."/>
            <person name="Johannesson H."/>
        </authorList>
    </citation>
    <scope>NUCLEOTIDE SEQUENCE</scope>
    <source>
        <strain evidence="2">CBS 232.78</strain>
    </source>
</reference>
<name>A0AAE0N6C7_9PEZI</name>
<protein>
    <submittedName>
        <fullName evidence="2">Uncharacterized protein</fullName>
    </submittedName>
</protein>
<keyword evidence="3" id="KW-1185">Reference proteome</keyword>
<feature type="region of interest" description="Disordered" evidence="1">
    <location>
        <begin position="37"/>
        <end position="57"/>
    </location>
</feature>